<organism evidence="2 3">
    <name type="scientific">Chaetomium fimeti</name>
    <dbReference type="NCBI Taxonomy" id="1854472"/>
    <lineage>
        <taxon>Eukaryota</taxon>
        <taxon>Fungi</taxon>
        <taxon>Dikarya</taxon>
        <taxon>Ascomycota</taxon>
        <taxon>Pezizomycotina</taxon>
        <taxon>Sordariomycetes</taxon>
        <taxon>Sordariomycetidae</taxon>
        <taxon>Sordariales</taxon>
        <taxon>Chaetomiaceae</taxon>
        <taxon>Chaetomium</taxon>
    </lineage>
</organism>
<keyword evidence="1" id="KW-1133">Transmembrane helix</keyword>
<reference evidence="2" key="2">
    <citation type="submission" date="2023-06" db="EMBL/GenBank/DDBJ databases">
        <authorList>
            <consortium name="Lawrence Berkeley National Laboratory"/>
            <person name="Haridas S."/>
            <person name="Hensen N."/>
            <person name="Bonometti L."/>
            <person name="Westerberg I."/>
            <person name="Brannstrom I.O."/>
            <person name="Guillou S."/>
            <person name="Cros-Aarteil S."/>
            <person name="Calhoun S."/>
            <person name="Kuo A."/>
            <person name="Mondo S."/>
            <person name="Pangilinan J."/>
            <person name="Riley R."/>
            <person name="Labutti K."/>
            <person name="Andreopoulos B."/>
            <person name="Lipzen A."/>
            <person name="Chen C."/>
            <person name="Yanf M."/>
            <person name="Daum C."/>
            <person name="Ng V."/>
            <person name="Clum A."/>
            <person name="Steindorff A."/>
            <person name="Ohm R."/>
            <person name="Martin F."/>
            <person name="Silar P."/>
            <person name="Natvig D."/>
            <person name="Lalanne C."/>
            <person name="Gautier V."/>
            <person name="Ament-Velasquez S.L."/>
            <person name="Kruys A."/>
            <person name="Hutchinson M.I."/>
            <person name="Powell A.J."/>
            <person name="Barry K."/>
            <person name="Miller A.N."/>
            <person name="Grigoriev I.V."/>
            <person name="Debuchy R."/>
            <person name="Gladieux P."/>
            <person name="Thoren M.H."/>
            <person name="Johannesson H."/>
        </authorList>
    </citation>
    <scope>NUCLEOTIDE SEQUENCE</scope>
    <source>
        <strain evidence="2">CBS 168.71</strain>
    </source>
</reference>
<comment type="caution">
    <text evidence="2">The sequence shown here is derived from an EMBL/GenBank/DDBJ whole genome shotgun (WGS) entry which is preliminary data.</text>
</comment>
<accession>A0AAE0HJU5</accession>
<dbReference type="EMBL" id="JAUEPN010000003">
    <property type="protein sequence ID" value="KAK3297883.1"/>
    <property type="molecule type" value="Genomic_DNA"/>
</dbReference>
<dbReference type="Proteomes" id="UP001278766">
    <property type="component" value="Unassembled WGS sequence"/>
</dbReference>
<dbReference type="AlphaFoldDB" id="A0AAE0HJU5"/>
<gene>
    <name evidence="2" type="ORF">B0H64DRAFT_133549</name>
</gene>
<dbReference type="RefSeq" id="XP_062661397.1">
    <property type="nucleotide sequence ID" value="XM_062798165.1"/>
</dbReference>
<protein>
    <submittedName>
        <fullName evidence="2">Uncharacterized protein</fullName>
    </submittedName>
</protein>
<keyword evidence="3" id="KW-1185">Reference proteome</keyword>
<feature type="transmembrane region" description="Helical" evidence="1">
    <location>
        <begin position="60"/>
        <end position="79"/>
    </location>
</feature>
<keyword evidence="1" id="KW-0812">Transmembrane</keyword>
<dbReference type="GeneID" id="87835113"/>
<name>A0AAE0HJU5_9PEZI</name>
<proteinExistence type="predicted"/>
<evidence type="ECO:0000313" key="2">
    <source>
        <dbReference type="EMBL" id="KAK3297883.1"/>
    </source>
</evidence>
<evidence type="ECO:0000313" key="3">
    <source>
        <dbReference type="Proteomes" id="UP001278766"/>
    </source>
</evidence>
<evidence type="ECO:0000256" key="1">
    <source>
        <dbReference type="SAM" id="Phobius"/>
    </source>
</evidence>
<keyword evidence="1" id="KW-0472">Membrane</keyword>
<reference evidence="2" key="1">
    <citation type="journal article" date="2023" name="Mol. Phylogenet. Evol.">
        <title>Genome-scale phylogeny and comparative genomics of the fungal order Sordariales.</title>
        <authorList>
            <person name="Hensen N."/>
            <person name="Bonometti L."/>
            <person name="Westerberg I."/>
            <person name="Brannstrom I.O."/>
            <person name="Guillou S."/>
            <person name="Cros-Aarteil S."/>
            <person name="Calhoun S."/>
            <person name="Haridas S."/>
            <person name="Kuo A."/>
            <person name="Mondo S."/>
            <person name="Pangilinan J."/>
            <person name="Riley R."/>
            <person name="LaButti K."/>
            <person name="Andreopoulos B."/>
            <person name="Lipzen A."/>
            <person name="Chen C."/>
            <person name="Yan M."/>
            <person name="Daum C."/>
            <person name="Ng V."/>
            <person name="Clum A."/>
            <person name="Steindorff A."/>
            <person name="Ohm R.A."/>
            <person name="Martin F."/>
            <person name="Silar P."/>
            <person name="Natvig D.O."/>
            <person name="Lalanne C."/>
            <person name="Gautier V."/>
            <person name="Ament-Velasquez S.L."/>
            <person name="Kruys A."/>
            <person name="Hutchinson M.I."/>
            <person name="Powell A.J."/>
            <person name="Barry K."/>
            <person name="Miller A.N."/>
            <person name="Grigoriev I.V."/>
            <person name="Debuchy R."/>
            <person name="Gladieux P."/>
            <person name="Hiltunen Thoren M."/>
            <person name="Johannesson H."/>
        </authorList>
    </citation>
    <scope>NUCLEOTIDE SEQUENCE</scope>
    <source>
        <strain evidence="2">CBS 168.71</strain>
    </source>
</reference>
<sequence length="154" mass="17125">MPAPGRETPGRGCKYLPVTYFVPWRILKRRTQRTSQEQGSSLGESTPAGSWKLACSPGPWLQSLSVWSYFILLFGLLILTELSLKRQQPGATIDGNRAREVWKRESLANSPLTFPPVQEVGKETFGHLQQTFASLTPLGPRFNSTRGAPPGRGW</sequence>